<dbReference type="Proteomes" id="UP001298681">
    <property type="component" value="Unassembled WGS sequence"/>
</dbReference>
<dbReference type="CDD" id="cd03362">
    <property type="entry name" value="TOPRIM_TopoIA_TopoIII"/>
    <property type="match status" value="1"/>
</dbReference>
<dbReference type="SMART" id="SM00436">
    <property type="entry name" value="TOP1Bc"/>
    <property type="match status" value="1"/>
</dbReference>
<dbReference type="Gene3D" id="1.10.460.10">
    <property type="entry name" value="Topoisomerase I, domain 2"/>
    <property type="match status" value="1"/>
</dbReference>
<dbReference type="InterPro" id="IPR006171">
    <property type="entry name" value="TOPRIM_dom"/>
</dbReference>
<dbReference type="CDD" id="cd00186">
    <property type="entry name" value="TOP1Ac"/>
    <property type="match status" value="1"/>
</dbReference>
<evidence type="ECO:0000256" key="5">
    <source>
        <dbReference type="ARBA" id="ARBA00022842"/>
    </source>
</evidence>
<dbReference type="PRINTS" id="PR00417">
    <property type="entry name" value="PRTPISMRASEI"/>
</dbReference>
<evidence type="ECO:0000256" key="3">
    <source>
        <dbReference type="ARBA" id="ARBA00012891"/>
    </source>
</evidence>
<evidence type="ECO:0000256" key="4">
    <source>
        <dbReference type="ARBA" id="ARBA00022723"/>
    </source>
</evidence>
<dbReference type="RefSeq" id="WP_237967141.1">
    <property type="nucleotide sequence ID" value="NZ_JAKNHQ010000023.1"/>
</dbReference>
<evidence type="ECO:0000256" key="8">
    <source>
        <dbReference type="ARBA" id="ARBA00023235"/>
    </source>
</evidence>
<sequence length="705" mass="77458">MSETLVIAEKPSVAATIAAALGATEKKDGYIKGSGYLVSWCVGHLVQLAEAAAYGEQYKKWSYDSLPILPQEWQYTVAADKGRQFKILKDLMHRADVSEVVNACDAGREGELIFRFVYEVAGCKKPMCRLWISSMEESAIKAGFASLKDGKAYDSLYSSALCRAKADWIVGINMTRLFSCLYGKTLNVGRVQTPTLKMLVDRDAAITTFRKEKYYHVCLSLSGVEAASAKIHAAEDAAALKAACEASQAVCVSVTHEKKTIAPPKLFDLTSLQREANRIYGYTAKQTLDLAQALYEKKLLTYPRTDSSYLTDDMGDTAAGIAALLAGTLPFMQGAAFTPAISRLLDSKKVSDHHAIIPTMELEKADLAALPESERNILTLVGARLLMACAEPHIFEAVTAVFSCAGQEFTAKGKMVLAAGWKDLERRFMAALKKKADTEDDEENALSLDVPPFAEGQTFDNPQAAVTEHFTTPPKPHNEASLLSAMERAGNEETDPDAERRGLGTPATRAAIIEKLVKGGFVERKGKQLIPTKSGTELVCVLPDVLTSPKLTADWENNLTQIAKGQADPDRFITGIAEMTQGLVKTYPFLSDKEKERFKEEKPVIGKCPRCGANVHESKKNYYCSNRDCAFTMWKNDRFFEERKVTFSPKIAAALLKDGKAKVKKLYSPKTGKTYDGTILLADTGGKYVNYRIAIQRDREVTQQA</sequence>
<dbReference type="NCBIfam" id="NF005829">
    <property type="entry name" value="PRK07726.1"/>
    <property type="match status" value="1"/>
</dbReference>
<comment type="similarity">
    <text evidence="2">Belongs to the type IA topoisomerase family.</text>
</comment>
<feature type="domain" description="Toprim" evidence="13">
    <location>
        <begin position="3"/>
        <end position="136"/>
    </location>
</feature>
<feature type="domain" description="Topo IA-type catalytic" evidence="14">
    <location>
        <begin position="153"/>
        <end position="584"/>
    </location>
</feature>
<evidence type="ECO:0000256" key="11">
    <source>
        <dbReference type="ARBA" id="ARBA00032235"/>
    </source>
</evidence>
<dbReference type="Gene3D" id="1.10.290.10">
    <property type="entry name" value="Topoisomerase I, domain 4"/>
    <property type="match status" value="1"/>
</dbReference>
<evidence type="ECO:0000313" key="16">
    <source>
        <dbReference type="Proteomes" id="UP001298681"/>
    </source>
</evidence>
<keyword evidence="7" id="KW-0238">DNA-binding</keyword>
<dbReference type="EC" id="5.6.2.1" evidence="3"/>
<dbReference type="SUPFAM" id="SSF56712">
    <property type="entry name" value="Prokaryotic type I DNA topoisomerase"/>
    <property type="match status" value="1"/>
</dbReference>
<proteinExistence type="inferred from homology"/>
<keyword evidence="4" id="KW-0479">Metal-binding</keyword>
<keyword evidence="16" id="KW-1185">Reference proteome</keyword>
<dbReference type="Pfam" id="PF01131">
    <property type="entry name" value="Topoisom_bac"/>
    <property type="match status" value="1"/>
</dbReference>
<dbReference type="InterPro" id="IPR013497">
    <property type="entry name" value="Topo_IA_cen"/>
</dbReference>
<evidence type="ECO:0000313" key="15">
    <source>
        <dbReference type="EMBL" id="MCG4611807.1"/>
    </source>
</evidence>
<gene>
    <name evidence="15" type="ORF">L0P57_12800</name>
</gene>
<dbReference type="EMBL" id="JAKNHQ010000023">
    <property type="protein sequence ID" value="MCG4611807.1"/>
    <property type="molecule type" value="Genomic_DNA"/>
</dbReference>
<dbReference type="InterPro" id="IPR003602">
    <property type="entry name" value="Topo_IA_DNA-bd_dom"/>
</dbReference>
<dbReference type="PROSITE" id="PS50880">
    <property type="entry name" value="TOPRIM"/>
    <property type="match status" value="1"/>
</dbReference>
<accession>A0ABS9MLX8</accession>
<name>A0ABS9MLX8_9FIRM</name>
<dbReference type="InterPro" id="IPR023406">
    <property type="entry name" value="Topo_IA_AS"/>
</dbReference>
<dbReference type="InterPro" id="IPR000380">
    <property type="entry name" value="Topo_IA"/>
</dbReference>
<comment type="caution">
    <text evidence="15">The sequence shown here is derived from an EMBL/GenBank/DDBJ whole genome shotgun (WGS) entry which is preliminary data.</text>
</comment>
<evidence type="ECO:0000256" key="2">
    <source>
        <dbReference type="ARBA" id="ARBA00009446"/>
    </source>
</evidence>
<dbReference type="InterPro" id="IPR013825">
    <property type="entry name" value="Topo_IA_cen_sub2"/>
</dbReference>
<evidence type="ECO:0000256" key="9">
    <source>
        <dbReference type="ARBA" id="ARBA00030003"/>
    </source>
</evidence>
<evidence type="ECO:0000256" key="6">
    <source>
        <dbReference type="ARBA" id="ARBA00023029"/>
    </source>
</evidence>
<dbReference type="PROSITE" id="PS00396">
    <property type="entry name" value="TOPO_IA_1"/>
    <property type="match status" value="1"/>
</dbReference>
<dbReference type="Gene3D" id="3.40.50.140">
    <property type="match status" value="1"/>
</dbReference>
<dbReference type="InterPro" id="IPR034144">
    <property type="entry name" value="TOPRIM_TopoIII"/>
</dbReference>
<evidence type="ECO:0000259" key="13">
    <source>
        <dbReference type="PROSITE" id="PS50880"/>
    </source>
</evidence>
<comment type="catalytic activity">
    <reaction evidence="1">
        <text>ATP-independent breakage of single-stranded DNA, followed by passage and rejoining.</text>
        <dbReference type="EC" id="5.6.2.1"/>
    </reaction>
</comment>
<evidence type="ECO:0000259" key="14">
    <source>
        <dbReference type="PROSITE" id="PS52039"/>
    </source>
</evidence>
<dbReference type="PANTHER" id="PTHR11390">
    <property type="entry name" value="PROKARYOTIC DNA TOPOISOMERASE"/>
    <property type="match status" value="1"/>
</dbReference>
<dbReference type="SMART" id="SM00493">
    <property type="entry name" value="TOPRIM"/>
    <property type="match status" value="1"/>
</dbReference>
<evidence type="ECO:0000256" key="12">
    <source>
        <dbReference type="ARBA" id="ARBA00032877"/>
    </source>
</evidence>
<dbReference type="NCBIfam" id="TIGR01056">
    <property type="entry name" value="topB"/>
    <property type="match status" value="1"/>
</dbReference>
<dbReference type="PROSITE" id="PS52039">
    <property type="entry name" value="TOPO_IA_2"/>
    <property type="match status" value="1"/>
</dbReference>
<dbReference type="InterPro" id="IPR003601">
    <property type="entry name" value="Topo_IA_2"/>
</dbReference>
<reference evidence="15 16" key="1">
    <citation type="submission" date="2022-01" db="EMBL/GenBank/DDBJ databases">
        <title>Collection of gut derived symbiotic bacterial strains cultured from healthy donors.</title>
        <authorList>
            <person name="Lin H."/>
            <person name="Kohout C."/>
            <person name="Waligurski E."/>
            <person name="Pamer E.G."/>
        </authorList>
    </citation>
    <scope>NUCLEOTIDE SEQUENCE [LARGE SCALE GENOMIC DNA]</scope>
    <source>
        <strain evidence="15 16">DFI.7.58</strain>
    </source>
</reference>
<organism evidence="15 16">
    <name type="scientific">Anaeromassilibacillus senegalensis</name>
    <dbReference type="NCBI Taxonomy" id="1673717"/>
    <lineage>
        <taxon>Bacteria</taxon>
        <taxon>Bacillati</taxon>
        <taxon>Bacillota</taxon>
        <taxon>Clostridia</taxon>
        <taxon>Eubacteriales</taxon>
        <taxon>Acutalibacteraceae</taxon>
        <taxon>Anaeromassilibacillus</taxon>
    </lineage>
</organism>
<dbReference type="Pfam" id="PF01751">
    <property type="entry name" value="Toprim"/>
    <property type="match status" value="1"/>
</dbReference>
<dbReference type="InterPro" id="IPR013824">
    <property type="entry name" value="Topo_IA_cen_sub1"/>
</dbReference>
<dbReference type="PANTHER" id="PTHR11390:SF21">
    <property type="entry name" value="DNA TOPOISOMERASE 3-ALPHA"/>
    <property type="match status" value="1"/>
</dbReference>
<evidence type="ECO:0000256" key="10">
    <source>
        <dbReference type="ARBA" id="ARBA00031985"/>
    </source>
</evidence>
<evidence type="ECO:0000256" key="7">
    <source>
        <dbReference type="ARBA" id="ARBA00023125"/>
    </source>
</evidence>
<dbReference type="InterPro" id="IPR013826">
    <property type="entry name" value="Topo_IA_cen_sub3"/>
</dbReference>
<dbReference type="InterPro" id="IPR005738">
    <property type="entry name" value="TopoIII"/>
</dbReference>
<evidence type="ECO:0000256" key="1">
    <source>
        <dbReference type="ARBA" id="ARBA00000213"/>
    </source>
</evidence>
<dbReference type="InterPro" id="IPR023405">
    <property type="entry name" value="Topo_IA_core_domain"/>
</dbReference>
<keyword evidence="6" id="KW-0799">Topoisomerase</keyword>
<dbReference type="Gene3D" id="2.70.20.10">
    <property type="entry name" value="Topoisomerase I, domain 3"/>
    <property type="match status" value="1"/>
</dbReference>
<keyword evidence="8" id="KW-0413">Isomerase</keyword>
<protein>
    <recommendedName>
        <fullName evidence="3">DNA topoisomerase</fullName>
        <ecNumber evidence="3">5.6.2.1</ecNumber>
    </recommendedName>
    <alternativeName>
        <fullName evidence="12">Omega-protein</fullName>
    </alternativeName>
    <alternativeName>
        <fullName evidence="11">Relaxing enzyme</fullName>
    </alternativeName>
    <alternativeName>
        <fullName evidence="9">Swivelase</fullName>
    </alternativeName>
    <alternativeName>
        <fullName evidence="10">Untwisting enzyme</fullName>
    </alternativeName>
</protein>
<dbReference type="SMART" id="SM00437">
    <property type="entry name" value="TOP1Ac"/>
    <property type="match status" value="1"/>
</dbReference>
<keyword evidence="5" id="KW-0460">Magnesium</keyword>